<accession>A0A0H5BH18</accession>
<dbReference type="EMBL" id="AB996599">
    <property type="protein sequence ID" value="BAS01463.1"/>
    <property type="molecule type" value="Genomic_DNA"/>
</dbReference>
<reference evidence="1" key="1">
    <citation type="journal article" date="2015" name="Genome Biol. Evol.">
        <title>Nucleomorph Genome Sequences of Two Chlorarachniophytes, Amorphochlora amoebiformis and Lotharella vacuolata.</title>
        <authorList>
            <person name="Suzuki S."/>
            <person name="Shirato S."/>
            <person name="Hirakawa Y."/>
            <person name="Ishida K."/>
        </authorList>
    </citation>
    <scope>NUCLEOTIDE SEQUENCE</scope>
    <source>
        <strain evidence="1">CCMP240</strain>
    </source>
</reference>
<dbReference type="AlphaFoldDB" id="A0A0H5BH18"/>
<evidence type="ECO:0000313" key="1">
    <source>
        <dbReference type="EMBL" id="BAS01463.1"/>
    </source>
</evidence>
<proteinExistence type="predicted"/>
<keyword evidence="1" id="KW-0542">Nucleomorph</keyword>
<organism evidence="1">
    <name type="scientific">Lotharella vacuolata</name>
    <dbReference type="NCBI Taxonomy" id="74820"/>
    <lineage>
        <taxon>Eukaryota</taxon>
        <taxon>Sar</taxon>
        <taxon>Rhizaria</taxon>
        <taxon>Cercozoa</taxon>
        <taxon>Chlorarachniophyceae</taxon>
        <taxon>Lotharella</taxon>
    </lineage>
</organism>
<name>A0A0H5BH18_9EUKA</name>
<protein>
    <submittedName>
        <fullName evidence="1">Uncharacterized protein</fullName>
    </submittedName>
</protein>
<geneLocation type="nucleomorph" evidence="1"/>
<sequence length="159" mass="19080">MRNIKKLNSANPKYNKINIKNYELRKLVFSYLIKKKNYFYLGISELGFYNNKFFISENRDSGFLKSNIKSHNSCKESLYFFIPFLIKKNVFSFCWVTFINSVINDSNKKEFKLTIFNDDLFIDKSLKNISLQTQEESFFEIRLSNNKLKIKEIILKKKF</sequence>